<proteinExistence type="predicted"/>
<reference evidence="1 2" key="1">
    <citation type="submission" date="2016-01" db="EMBL/GenBank/DDBJ databases">
        <title>The new phylogeny of the genus Mycobacterium.</title>
        <authorList>
            <person name="Tarcisio F."/>
            <person name="Conor M."/>
            <person name="Antonella G."/>
            <person name="Elisabetta G."/>
            <person name="Giulia F.S."/>
            <person name="Sara T."/>
            <person name="Anna F."/>
            <person name="Clotilde B."/>
            <person name="Roberto B."/>
            <person name="Veronica D.S."/>
            <person name="Fabio R."/>
            <person name="Monica P."/>
            <person name="Olivier J."/>
            <person name="Enrico T."/>
            <person name="Nicola S."/>
        </authorList>
    </citation>
    <scope>NUCLEOTIDE SEQUENCE [LARGE SCALE GENOMIC DNA]</scope>
    <source>
        <strain evidence="1 2">DSM 44166</strain>
    </source>
</reference>
<organism evidence="1 2">
    <name type="scientific">Mycobacterium szulgai</name>
    <dbReference type="NCBI Taxonomy" id="1787"/>
    <lineage>
        <taxon>Bacteria</taxon>
        <taxon>Bacillati</taxon>
        <taxon>Actinomycetota</taxon>
        <taxon>Actinomycetes</taxon>
        <taxon>Mycobacteriales</taxon>
        <taxon>Mycobacteriaceae</taxon>
        <taxon>Mycobacterium</taxon>
    </lineage>
</organism>
<dbReference type="InterPro" id="IPR046036">
    <property type="entry name" value="DUF5994"/>
</dbReference>
<dbReference type="AlphaFoldDB" id="A0A1X2FKW7"/>
<sequence>MTRSIGIRRRTDPIRLSVASELGREIDGAWWPRADRITNELPELVGVLTPLLGDIDSINVNWPPLQRPPDFNARGWEHKRQHIMTLTGRQARANLLVVPYGTYSALAVMVLRCAAHLPVDAADRDRPAFLTAGSIVRAAEQQALLLAQTGCDGAGCNGEIG</sequence>
<dbReference type="Proteomes" id="UP000193317">
    <property type="component" value="Unassembled WGS sequence"/>
</dbReference>
<protein>
    <submittedName>
        <fullName evidence="1">Uncharacterized protein</fullName>
    </submittedName>
</protein>
<dbReference type="Pfam" id="PF19457">
    <property type="entry name" value="DUF5994"/>
    <property type="match status" value="1"/>
</dbReference>
<dbReference type="EMBL" id="LQPW01000007">
    <property type="protein sequence ID" value="ORX18619.1"/>
    <property type="molecule type" value="Genomic_DNA"/>
</dbReference>
<evidence type="ECO:0000313" key="1">
    <source>
        <dbReference type="EMBL" id="ORX18619.1"/>
    </source>
</evidence>
<comment type="caution">
    <text evidence="1">The sequence shown here is derived from an EMBL/GenBank/DDBJ whole genome shotgun (WGS) entry which is preliminary data.</text>
</comment>
<dbReference type="OrthoDB" id="3785441at2"/>
<name>A0A1X2FKW7_MYCSZ</name>
<keyword evidence="2" id="KW-1185">Reference proteome</keyword>
<evidence type="ECO:0000313" key="2">
    <source>
        <dbReference type="Proteomes" id="UP000193317"/>
    </source>
</evidence>
<gene>
    <name evidence="1" type="ORF">AWC27_17375</name>
</gene>
<dbReference type="RefSeq" id="WP_085668897.1">
    <property type="nucleotide sequence ID" value="NZ_LQPW01000007.1"/>
</dbReference>
<accession>A0A1X2FKW7</accession>